<organism evidence="1 2">
    <name type="scientific">Chlorella sorokiniana</name>
    <name type="common">Freshwater green alga</name>
    <dbReference type="NCBI Taxonomy" id="3076"/>
    <lineage>
        <taxon>Eukaryota</taxon>
        <taxon>Viridiplantae</taxon>
        <taxon>Chlorophyta</taxon>
        <taxon>core chlorophytes</taxon>
        <taxon>Trebouxiophyceae</taxon>
        <taxon>Chlorellales</taxon>
        <taxon>Chlorellaceae</taxon>
        <taxon>Chlorella clade</taxon>
        <taxon>Chlorella</taxon>
    </lineage>
</organism>
<reference evidence="1 2" key="1">
    <citation type="journal article" date="2018" name="Plant J.">
        <title>Genome sequences of Chlorella sorokiniana UTEX 1602 and Micractinium conductrix SAG 241.80: implications to maltose excretion by a green alga.</title>
        <authorList>
            <person name="Arriola M.B."/>
            <person name="Velmurugan N."/>
            <person name="Zhang Y."/>
            <person name="Plunkett M.H."/>
            <person name="Hondzo H."/>
            <person name="Barney B.M."/>
        </authorList>
    </citation>
    <scope>NUCLEOTIDE SEQUENCE [LARGE SCALE GENOMIC DNA]</scope>
    <source>
        <strain evidence="2">UTEX 1602</strain>
    </source>
</reference>
<evidence type="ECO:0000313" key="1">
    <source>
        <dbReference type="EMBL" id="PRW57175.1"/>
    </source>
</evidence>
<protein>
    <submittedName>
        <fullName evidence="1">Uncharacterized protein</fullName>
    </submittedName>
</protein>
<name>A0A2P6TSY1_CHLSO</name>
<dbReference type="AlphaFoldDB" id="A0A2P6TSY1"/>
<sequence>MMFCNESWPELVVQNEDLRLLEEPIADGSLSLQDVVKVSPELGLFLFDAANGTEPLQPGLQPTYLRRQYWPVLRDGQIKALLMSSVTFATEEDALAGRDAINGQMRMEATTNLWGGPAIQTPIDAAALRDVQTLMTALQQQL</sequence>
<dbReference type="Proteomes" id="UP000239899">
    <property type="component" value="Unassembled WGS sequence"/>
</dbReference>
<gene>
    <name evidence="1" type="ORF">C2E21_4253</name>
</gene>
<dbReference type="EMBL" id="LHPG02000007">
    <property type="protein sequence ID" value="PRW57175.1"/>
    <property type="molecule type" value="Genomic_DNA"/>
</dbReference>
<evidence type="ECO:0000313" key="2">
    <source>
        <dbReference type="Proteomes" id="UP000239899"/>
    </source>
</evidence>
<keyword evidence="2" id="KW-1185">Reference proteome</keyword>
<comment type="caution">
    <text evidence="1">The sequence shown here is derived from an EMBL/GenBank/DDBJ whole genome shotgun (WGS) entry which is preliminary data.</text>
</comment>
<proteinExistence type="predicted"/>
<accession>A0A2P6TSY1</accession>